<proteinExistence type="predicted"/>
<dbReference type="SUPFAM" id="SSF55729">
    <property type="entry name" value="Acyl-CoA N-acyltransferases (Nat)"/>
    <property type="match status" value="1"/>
</dbReference>
<dbReference type="GO" id="GO:0016747">
    <property type="term" value="F:acyltransferase activity, transferring groups other than amino-acyl groups"/>
    <property type="evidence" value="ECO:0007669"/>
    <property type="project" value="InterPro"/>
</dbReference>
<feature type="domain" description="N-acetyltransferase" evidence="1">
    <location>
        <begin position="5"/>
        <end position="146"/>
    </location>
</feature>
<dbReference type="AlphaFoldDB" id="A0A3S9VPI3"/>
<sequence length="175" mass="21164">MVNLIRITDPTDIRLQKLISLYEEAFPEEERRKIKQLKRLISERSEMYFNAIETDGILAGLFIYWDMQDFYYLEHLAVFTPMRNLKVGQQVLDYIAEHLTGMRLLEVEPTTDEITTRRVNYYRRNGYEILDKTYMQPSYDEDIEVGNLWIMGNRKSDRLQEFIERIKQMAYKENR</sequence>
<dbReference type="PROSITE" id="PS51186">
    <property type="entry name" value="GNAT"/>
    <property type="match status" value="1"/>
</dbReference>
<organism evidence="2 3">
    <name type="scientific">Butyricimonas faecalis</name>
    <dbReference type="NCBI Taxonomy" id="2093856"/>
    <lineage>
        <taxon>Bacteria</taxon>
        <taxon>Pseudomonadati</taxon>
        <taxon>Bacteroidota</taxon>
        <taxon>Bacteroidia</taxon>
        <taxon>Bacteroidales</taxon>
        <taxon>Odoribacteraceae</taxon>
        <taxon>Butyricimonas</taxon>
    </lineage>
</organism>
<dbReference type="InterPro" id="IPR000182">
    <property type="entry name" value="GNAT_dom"/>
</dbReference>
<dbReference type="Proteomes" id="UP000270673">
    <property type="component" value="Chromosome"/>
</dbReference>
<accession>A0A3S9VPI3</accession>
<reference evidence="2 3" key="1">
    <citation type="submission" date="2018-10" db="EMBL/GenBank/DDBJ databases">
        <title>Butyricimonas faecalis sp. nov., isolated from human faeces and emended description of the genus Butyricimonas.</title>
        <authorList>
            <person name="Le Roy T."/>
            <person name="Van der Smissen P."/>
            <person name="Paquot A."/>
            <person name="Delzenne N."/>
            <person name="Muccioli G."/>
            <person name="Collet J.-F."/>
            <person name="Cani P.D."/>
        </authorList>
    </citation>
    <scope>NUCLEOTIDE SEQUENCE [LARGE SCALE GENOMIC DNA]</scope>
    <source>
        <strain evidence="2 3">H184</strain>
    </source>
</reference>
<protein>
    <submittedName>
        <fullName evidence="2">GNAT family N-acetyltransferase</fullName>
    </submittedName>
</protein>
<evidence type="ECO:0000313" key="2">
    <source>
        <dbReference type="EMBL" id="AZS28425.1"/>
    </source>
</evidence>
<keyword evidence="3" id="KW-1185">Reference proteome</keyword>
<keyword evidence="2" id="KW-0808">Transferase</keyword>
<dbReference type="Pfam" id="PF00583">
    <property type="entry name" value="Acetyltransf_1"/>
    <property type="match status" value="1"/>
</dbReference>
<dbReference type="OrthoDB" id="9127144at2"/>
<dbReference type="InterPro" id="IPR016181">
    <property type="entry name" value="Acyl_CoA_acyltransferase"/>
</dbReference>
<dbReference type="EMBL" id="CP032819">
    <property type="protein sequence ID" value="AZS28425.1"/>
    <property type="molecule type" value="Genomic_DNA"/>
</dbReference>
<dbReference type="Gene3D" id="3.40.630.30">
    <property type="match status" value="1"/>
</dbReference>
<evidence type="ECO:0000259" key="1">
    <source>
        <dbReference type="PROSITE" id="PS51186"/>
    </source>
</evidence>
<gene>
    <name evidence="2" type="ORF">D8S85_01895</name>
</gene>
<dbReference type="RefSeq" id="WP_106624547.1">
    <property type="nucleotide sequence ID" value="NZ_CP032819.1"/>
</dbReference>
<evidence type="ECO:0000313" key="3">
    <source>
        <dbReference type="Proteomes" id="UP000270673"/>
    </source>
</evidence>
<dbReference type="KEGG" id="buy:D8S85_01895"/>
<name>A0A3S9VPI3_9BACT</name>